<dbReference type="Proteomes" id="UP000185318">
    <property type="component" value="Segment"/>
</dbReference>
<evidence type="ECO:0000313" key="2">
    <source>
        <dbReference type="EMBL" id="AIX16806.1"/>
    </source>
</evidence>
<dbReference type="InterPro" id="IPR023197">
    <property type="entry name" value="Phage_T4_Gp59_dom_sf"/>
</dbReference>
<keyword evidence="2" id="KW-0378">Hydrolase</keyword>
<keyword evidence="2" id="KW-0547">Nucleotide-binding</keyword>
<sequence>MMYIRGTGSVKPLEVYKLYLAMKRHFTSSYDYFKYKGKTRCSEASFNKNKQKYFFERMSRKLSDEEVKLYFLSCFLATDNPSSIWVGEIMRTGEDNFRELVKRHQSMSYIFTQECESIFSEHNLPEAFDATMGHPPILKGYLRGEVSIETLVILEMIFGFSKNLDRKLKDPVWDIVCMKMKKYTPFLNIELDKFKKILRNIVYV</sequence>
<keyword evidence="2" id="KW-0067">ATP-binding</keyword>
<dbReference type="InterPro" id="IPR008944">
    <property type="entry name" value="Phage_T4_Gp59"/>
</dbReference>
<dbReference type="HAMAP" id="MF_04156">
    <property type="entry name" value="HELIC_LOADER_T4"/>
    <property type="match status" value="1"/>
</dbReference>
<name>A0A0E3ETH9_9CAUD</name>
<dbReference type="InterPro" id="IPR015085">
    <property type="entry name" value="Phage_T4_Gp59_N"/>
</dbReference>
<dbReference type="InterPro" id="IPR037082">
    <property type="entry name" value="Phage_T4_Gp59_C_sf"/>
</dbReference>
<dbReference type="GO" id="GO:0004386">
    <property type="term" value="F:helicase activity"/>
    <property type="evidence" value="ECO:0007669"/>
    <property type="project" value="UniProtKB-KW"/>
</dbReference>
<dbReference type="Pfam" id="PF08993">
    <property type="entry name" value="T4_Gp59_N"/>
    <property type="match status" value="1"/>
</dbReference>
<reference evidence="2 3" key="1">
    <citation type="submission" date="2013-12" db="EMBL/GenBank/DDBJ databases">
        <title>Ecological redundancy of diverse viral populations within a natural community.</title>
        <authorList>
            <person name="Gregory A.C."/>
            <person name="LaButti K."/>
            <person name="Copeland A."/>
            <person name="Woyke T."/>
            <person name="Sullivan M.B."/>
        </authorList>
    </citation>
    <scope>NUCLEOTIDE SEQUENCE [LARGE SCALE GENOMIC DNA]</scope>
    <source>
        <strain evidence="2">Syn7803C58</strain>
    </source>
</reference>
<dbReference type="SUPFAM" id="SSF48493">
    <property type="entry name" value="gene 59 helicase assembly protein"/>
    <property type="match status" value="1"/>
</dbReference>
<protein>
    <submittedName>
        <fullName evidence="2">Loader of DNA helicase</fullName>
    </submittedName>
</protein>
<organism evidence="2 3">
    <name type="scientific">Synechococcus phage ACG-2014f</name>
    <dbReference type="NCBI Taxonomy" id="1493511"/>
    <lineage>
        <taxon>Viruses</taxon>
        <taxon>Duplodnaviria</taxon>
        <taxon>Heunggongvirae</taxon>
        <taxon>Uroviricota</taxon>
        <taxon>Caudoviricetes</taxon>
        <taxon>Pantevenvirales</taxon>
        <taxon>Kyanoviridae</taxon>
        <taxon>Atlauavirus</taxon>
        <taxon>Atlauavirus tusconc8</taxon>
    </lineage>
</organism>
<evidence type="ECO:0000313" key="3">
    <source>
        <dbReference type="Proteomes" id="UP000185318"/>
    </source>
</evidence>
<feature type="domain" description="Bacteriophage T4 Gp59 helicase assembly protein N-terminal" evidence="1">
    <location>
        <begin position="14"/>
        <end position="90"/>
    </location>
</feature>
<evidence type="ECO:0000259" key="1">
    <source>
        <dbReference type="Pfam" id="PF08993"/>
    </source>
</evidence>
<accession>A0A0E3ETH9</accession>
<dbReference type="Gene3D" id="1.10.220.50">
    <property type="entry name" value="Bacteriophage T4, Gp59, helicase assembly protein, C-terminal domain"/>
    <property type="match status" value="1"/>
</dbReference>
<gene>
    <name evidence="2" type="ORF">Syn7803C58_281</name>
</gene>
<dbReference type="Gene3D" id="1.10.8.60">
    <property type="match status" value="1"/>
</dbReference>
<proteinExistence type="inferred from homology"/>
<keyword evidence="2" id="KW-0347">Helicase</keyword>
<dbReference type="EMBL" id="KJ019037">
    <property type="protein sequence ID" value="AIX16806.1"/>
    <property type="molecule type" value="Genomic_DNA"/>
</dbReference>